<evidence type="ECO:0000256" key="4">
    <source>
        <dbReference type="SAM" id="MobiDB-lite"/>
    </source>
</evidence>
<proteinExistence type="inferred from homology"/>
<comment type="similarity">
    <text evidence="1">Belongs to the N(4)/N(6)-methyltransferase family.</text>
</comment>
<dbReference type="GO" id="GO:0003677">
    <property type="term" value="F:DNA binding"/>
    <property type="evidence" value="ECO:0007669"/>
    <property type="project" value="InterPro"/>
</dbReference>
<sequence>MKLKPNIIAVASTATLRKIVEDYELTIGDKRKRQALADAISVARRCRPEELLGYLSETEIKQVCEVARVESRGRKNVLIARLLGATSPASPPLRINLSRTVNQSPAKRPMSNKQPAQETLRLDTPSGDTTNVEKYEFEPIKGYPLLNWRGKRPFTSTQYYPAQLKEVHGEDVDGWRNKIFWGDNLQVMSHLLKELRGKVDLIYIDPPFDSKADYKKSVSLKGRAAESNRASFEEKQYTDIWNNDEYLQFMFERLLLLRELLSPNGSIYLHCDYRKSHHLKLMLDEILGPENFVNEVIW</sequence>
<evidence type="ECO:0000256" key="3">
    <source>
        <dbReference type="ARBA" id="ARBA00022679"/>
    </source>
</evidence>
<reference evidence="7" key="1">
    <citation type="journal article" date="2010" name="Nat. Biotechnol.">
        <title>Draft genome sequence of the oilseed species Ricinus communis.</title>
        <authorList>
            <person name="Chan A.P."/>
            <person name="Crabtree J."/>
            <person name="Zhao Q."/>
            <person name="Lorenzi H."/>
            <person name="Orvis J."/>
            <person name="Puiu D."/>
            <person name="Melake-Berhan A."/>
            <person name="Jones K.M."/>
            <person name="Redman J."/>
            <person name="Chen G."/>
            <person name="Cahoon E.B."/>
            <person name="Gedil M."/>
            <person name="Stanke M."/>
            <person name="Haas B.J."/>
            <person name="Wortman J.R."/>
            <person name="Fraser-Liggett C.M."/>
            <person name="Ravel J."/>
            <person name="Rabinowicz P.D."/>
        </authorList>
    </citation>
    <scope>NUCLEOTIDE SEQUENCE [LARGE SCALE GENOMIC DNA]</scope>
    <source>
        <strain evidence="7">cv. Hale</strain>
    </source>
</reference>
<dbReference type="InParanoid" id="B9TL31"/>
<dbReference type="SUPFAM" id="SSF53335">
    <property type="entry name" value="S-adenosyl-L-methionine-dependent methyltransferases"/>
    <property type="match status" value="1"/>
</dbReference>
<evidence type="ECO:0000313" key="7">
    <source>
        <dbReference type="Proteomes" id="UP000008311"/>
    </source>
</evidence>
<evidence type="ECO:0000256" key="1">
    <source>
        <dbReference type="ARBA" id="ARBA00006594"/>
    </source>
</evidence>
<accession>B9TL31</accession>
<keyword evidence="7" id="KW-1185">Reference proteome</keyword>
<protein>
    <recommendedName>
        <fullName evidence="5">DNA methylase N-4/N-6 domain-containing protein</fullName>
    </recommendedName>
</protein>
<dbReference type="Pfam" id="PF01555">
    <property type="entry name" value="N6_N4_Mtase"/>
    <property type="match status" value="1"/>
</dbReference>
<dbReference type="Proteomes" id="UP000008311">
    <property type="component" value="Unassembled WGS sequence"/>
</dbReference>
<dbReference type="AlphaFoldDB" id="B9TL31"/>
<dbReference type="InterPro" id="IPR002941">
    <property type="entry name" value="DNA_methylase_N4/N6"/>
</dbReference>
<dbReference type="PROSITE" id="PS00092">
    <property type="entry name" value="N6_MTASE"/>
    <property type="match status" value="1"/>
</dbReference>
<evidence type="ECO:0000256" key="2">
    <source>
        <dbReference type="ARBA" id="ARBA00022603"/>
    </source>
</evidence>
<evidence type="ECO:0000313" key="6">
    <source>
        <dbReference type="EMBL" id="EEF23433.1"/>
    </source>
</evidence>
<name>B9TL31_RICCO</name>
<dbReference type="GO" id="GO:0032259">
    <property type="term" value="P:methylation"/>
    <property type="evidence" value="ECO:0007669"/>
    <property type="project" value="UniProtKB-KW"/>
</dbReference>
<dbReference type="GO" id="GO:0008170">
    <property type="term" value="F:N-methyltransferase activity"/>
    <property type="evidence" value="ECO:0007669"/>
    <property type="project" value="InterPro"/>
</dbReference>
<dbReference type="InterPro" id="IPR002052">
    <property type="entry name" value="DNA_methylase_N6_adenine_CS"/>
</dbReference>
<evidence type="ECO:0000259" key="5">
    <source>
        <dbReference type="Pfam" id="PF01555"/>
    </source>
</evidence>
<gene>
    <name evidence="6" type="ORF">RCOM_2097350</name>
</gene>
<organism evidence="6 7">
    <name type="scientific">Ricinus communis</name>
    <name type="common">Castor bean</name>
    <dbReference type="NCBI Taxonomy" id="3988"/>
    <lineage>
        <taxon>Eukaryota</taxon>
        <taxon>Viridiplantae</taxon>
        <taxon>Streptophyta</taxon>
        <taxon>Embryophyta</taxon>
        <taxon>Tracheophyta</taxon>
        <taxon>Spermatophyta</taxon>
        <taxon>Magnoliopsida</taxon>
        <taxon>eudicotyledons</taxon>
        <taxon>Gunneridae</taxon>
        <taxon>Pentapetalae</taxon>
        <taxon>rosids</taxon>
        <taxon>fabids</taxon>
        <taxon>Malpighiales</taxon>
        <taxon>Euphorbiaceae</taxon>
        <taxon>Acalyphoideae</taxon>
        <taxon>Acalypheae</taxon>
        <taxon>Ricinus</taxon>
    </lineage>
</organism>
<feature type="compositionally biased region" description="Polar residues" evidence="4">
    <location>
        <begin position="101"/>
        <end position="117"/>
    </location>
</feature>
<feature type="domain" description="DNA methylase N-4/N-6" evidence="5">
    <location>
        <begin position="199"/>
        <end position="298"/>
    </location>
</feature>
<dbReference type="InterPro" id="IPR029063">
    <property type="entry name" value="SAM-dependent_MTases_sf"/>
</dbReference>
<feature type="non-terminal residue" evidence="6">
    <location>
        <position position="298"/>
    </location>
</feature>
<keyword evidence="2" id="KW-0489">Methyltransferase</keyword>
<dbReference type="Gene3D" id="3.40.50.150">
    <property type="entry name" value="Vaccinia Virus protein VP39"/>
    <property type="match status" value="1"/>
</dbReference>
<dbReference type="EMBL" id="EQ986093">
    <property type="protein sequence ID" value="EEF23433.1"/>
    <property type="molecule type" value="Genomic_DNA"/>
</dbReference>
<feature type="region of interest" description="Disordered" evidence="4">
    <location>
        <begin position="101"/>
        <end position="128"/>
    </location>
</feature>
<keyword evidence="3" id="KW-0808">Transferase</keyword>